<gene>
    <name evidence="2" type="ORF">UY39_C0037G0006</name>
</gene>
<reference evidence="2 3" key="1">
    <citation type="journal article" date="2015" name="Nature">
        <title>rRNA introns, odd ribosomes, and small enigmatic genomes across a large radiation of phyla.</title>
        <authorList>
            <person name="Brown C.T."/>
            <person name="Hug L.A."/>
            <person name="Thomas B.C."/>
            <person name="Sharon I."/>
            <person name="Castelle C.J."/>
            <person name="Singh A."/>
            <person name="Wilkins M.J."/>
            <person name="Williams K.H."/>
            <person name="Banfield J.F."/>
        </authorList>
    </citation>
    <scope>NUCLEOTIDE SEQUENCE [LARGE SCALE GENOMIC DNA]</scope>
</reference>
<keyword evidence="1" id="KW-0472">Membrane</keyword>
<name>A0A0G1VIZ1_9BACT</name>
<sequence length="70" mass="7860">MNKNFLFPTSMTFLKQKCNYVYDHRAQRGGRPVLALFILLMCTPCPLYGVQITGGRGGTRTHKPLLTATD</sequence>
<keyword evidence="1" id="KW-1133">Transmembrane helix</keyword>
<evidence type="ECO:0000313" key="2">
    <source>
        <dbReference type="EMBL" id="KKW06421.1"/>
    </source>
</evidence>
<proteinExistence type="predicted"/>
<accession>A0A0G1VIZ1</accession>
<keyword evidence="1" id="KW-0812">Transmembrane</keyword>
<dbReference type="AlphaFoldDB" id="A0A0G1VIZ1"/>
<organism evidence="2 3">
    <name type="scientific">Candidatus Kaiserbacteria bacterium GW2011_GWC2_49_12</name>
    <dbReference type="NCBI Taxonomy" id="1618675"/>
    <lineage>
        <taxon>Bacteria</taxon>
        <taxon>Candidatus Kaiseribacteriota</taxon>
    </lineage>
</organism>
<feature type="transmembrane region" description="Helical" evidence="1">
    <location>
        <begin position="33"/>
        <end position="50"/>
    </location>
</feature>
<evidence type="ECO:0000256" key="1">
    <source>
        <dbReference type="SAM" id="Phobius"/>
    </source>
</evidence>
<evidence type="ECO:0000313" key="3">
    <source>
        <dbReference type="Proteomes" id="UP000034589"/>
    </source>
</evidence>
<dbReference type="EMBL" id="LCPV01000037">
    <property type="protein sequence ID" value="KKW06421.1"/>
    <property type="molecule type" value="Genomic_DNA"/>
</dbReference>
<protein>
    <submittedName>
        <fullName evidence="2">Uncharacterized protein</fullName>
    </submittedName>
</protein>
<dbReference type="Proteomes" id="UP000034589">
    <property type="component" value="Unassembled WGS sequence"/>
</dbReference>
<comment type="caution">
    <text evidence="2">The sequence shown here is derived from an EMBL/GenBank/DDBJ whole genome shotgun (WGS) entry which is preliminary data.</text>
</comment>